<name>A0A6J4JTP2_9BACT</name>
<keyword evidence="1" id="KW-0472">Membrane</keyword>
<gene>
    <name evidence="2" type="ORF">AVDCRST_MAG63-4412</name>
</gene>
<keyword evidence="1" id="KW-0812">Transmembrane</keyword>
<feature type="transmembrane region" description="Helical" evidence="1">
    <location>
        <begin position="617"/>
        <end position="641"/>
    </location>
</feature>
<feature type="transmembrane region" description="Helical" evidence="1">
    <location>
        <begin position="428"/>
        <end position="446"/>
    </location>
</feature>
<feature type="transmembrane region" description="Helical" evidence="1">
    <location>
        <begin position="475"/>
        <end position="491"/>
    </location>
</feature>
<feature type="transmembrane region" description="Helical" evidence="1">
    <location>
        <begin position="199"/>
        <end position="217"/>
    </location>
</feature>
<dbReference type="EMBL" id="CADCTO010000560">
    <property type="protein sequence ID" value="CAA9287339.1"/>
    <property type="molecule type" value="Genomic_DNA"/>
</dbReference>
<feature type="transmembrane region" description="Helical" evidence="1">
    <location>
        <begin position="523"/>
        <end position="543"/>
    </location>
</feature>
<sequence length="693" mass="74722">MARKLTSCIAAFLVVPLVLGLLAYAALRLQPAGAWKRLMPAAVFSQPRRGLDLLVLAGSDAKDRLEPFYESHYFYPDGKRYVLLQAESLTDDRPVPVSDRASTYASVYAVDRAGRFTKHQIVGPRQIRVEPADEVRAQVDALLAHALVVCEDAATLEEMRARLPGLRTRTDVLFFDDALRAPAGGGGATGLGLSVAPRIASLIGGVLAAGALLALLARDAAGRFRLVLCLLSLPLVLTTWIWAVLVLGPISPALFGVLPYLVWAALALAATWMLVREPEPAALRAFGLDRALTALRARPLPFLLAAGSAVAWALCMAPFFLRDHLTEGDAVKFVRSSMYLYDDGRWPLARIVADFGPRSHHASYPPGIAILMAFCSWMAAADAGRLFFPGPQTGATWLLYGGLLMLLHLCLIAAAVFVARALAPDAPVLWALAALFVLVFVPSAHGSLHGGESILWPLFGLCLAAAVTYRYTQSLAALGATLILMTGLVLLKNEGKLYCLFLVLPWLLSATPILAPFRKAPGATAVLVGMAVLAVLPSLLLGAQKDRLQVALADYAPFSLPLLLSHWRDYFVILKQTTAVWLGVRGTQWAPYPALPFVLAVVALVRLQQARFSWRRFLVPLGICAFCLAMPILYVFALWVPLQERGLTSWGRLLVPVATASGMCLLSLVAELRACRVPAGARPLRVESGVQAG</sequence>
<proteinExistence type="predicted"/>
<accession>A0A6J4JTP2</accession>
<evidence type="ECO:0000313" key="2">
    <source>
        <dbReference type="EMBL" id="CAA9287339.1"/>
    </source>
</evidence>
<organism evidence="2">
    <name type="scientific">uncultured Armatimonadetes bacterium</name>
    <dbReference type="NCBI Taxonomy" id="157466"/>
    <lineage>
        <taxon>Bacteria</taxon>
        <taxon>Bacillati</taxon>
        <taxon>Armatimonadota</taxon>
        <taxon>environmental samples</taxon>
    </lineage>
</organism>
<keyword evidence="1" id="KW-1133">Transmembrane helix</keyword>
<protein>
    <submittedName>
        <fullName evidence="2">Uncharacterized protein</fullName>
    </submittedName>
</protein>
<feature type="transmembrane region" description="Helical" evidence="1">
    <location>
        <begin position="253"/>
        <end position="275"/>
    </location>
</feature>
<feature type="transmembrane region" description="Helical" evidence="1">
    <location>
        <begin position="498"/>
        <end position="517"/>
    </location>
</feature>
<dbReference type="AlphaFoldDB" id="A0A6J4JTP2"/>
<reference evidence="2" key="1">
    <citation type="submission" date="2020-02" db="EMBL/GenBank/DDBJ databases">
        <authorList>
            <person name="Meier V. D."/>
        </authorList>
    </citation>
    <scope>NUCLEOTIDE SEQUENCE</scope>
    <source>
        <strain evidence="2">AVDCRST_MAG63</strain>
    </source>
</reference>
<feature type="transmembrane region" description="Helical" evidence="1">
    <location>
        <begin position="300"/>
        <end position="321"/>
    </location>
</feature>
<feature type="transmembrane region" description="Helical" evidence="1">
    <location>
        <begin position="653"/>
        <end position="672"/>
    </location>
</feature>
<feature type="transmembrane region" description="Helical" evidence="1">
    <location>
        <begin position="224"/>
        <end position="247"/>
    </location>
</feature>
<evidence type="ECO:0000256" key="1">
    <source>
        <dbReference type="SAM" id="Phobius"/>
    </source>
</evidence>
<feature type="transmembrane region" description="Helical" evidence="1">
    <location>
        <begin position="397"/>
        <end position="422"/>
    </location>
</feature>